<proteinExistence type="predicted"/>
<dbReference type="Gene3D" id="2.10.90.10">
    <property type="entry name" value="Cystine-knot cytokines"/>
    <property type="match status" value="1"/>
</dbReference>
<dbReference type="InterPro" id="IPR029034">
    <property type="entry name" value="Cystine-knot_cytokine"/>
</dbReference>
<name>A0AAU9XGF1_9CNID</name>
<organism evidence="2 3">
    <name type="scientific">Pocillopora meandrina</name>
    <dbReference type="NCBI Taxonomy" id="46732"/>
    <lineage>
        <taxon>Eukaryota</taxon>
        <taxon>Metazoa</taxon>
        <taxon>Cnidaria</taxon>
        <taxon>Anthozoa</taxon>
        <taxon>Hexacorallia</taxon>
        <taxon>Scleractinia</taxon>
        <taxon>Astrocoeniina</taxon>
        <taxon>Pocilloporidae</taxon>
        <taxon>Pocillopora</taxon>
    </lineage>
</organism>
<keyword evidence="3" id="KW-1185">Reference proteome</keyword>
<accession>A0AAU9XGF1</accession>
<gene>
    <name evidence="2" type="ORF">PMEA_00022739</name>
</gene>
<evidence type="ECO:0000313" key="2">
    <source>
        <dbReference type="EMBL" id="CAH3145996.1"/>
    </source>
</evidence>
<dbReference type="SUPFAM" id="SSF57501">
    <property type="entry name" value="Cystine-knot cytokines"/>
    <property type="match status" value="1"/>
</dbReference>
<reference evidence="2 3" key="1">
    <citation type="submission" date="2022-05" db="EMBL/GenBank/DDBJ databases">
        <authorList>
            <consortium name="Genoscope - CEA"/>
            <person name="William W."/>
        </authorList>
    </citation>
    <scope>NUCLEOTIDE SEQUENCE [LARGE SCALE GENOMIC DNA]</scope>
</reference>
<dbReference type="Proteomes" id="UP001159428">
    <property type="component" value="Unassembled WGS sequence"/>
</dbReference>
<feature type="signal peptide" evidence="1">
    <location>
        <begin position="1"/>
        <end position="23"/>
    </location>
</feature>
<dbReference type="AlphaFoldDB" id="A0AAU9XGF1"/>
<sequence length="190" mass="21987">MIFQTFFRWTLCVALILASKSFGERSYLGDEEIDVLEPNDMAKRERSGFKTFRQTKRDKEILPEIRCGLYPKIVPVQNGDGNVRNDPQFVMVNRCQGACDHGLAWQNCTATKWRSIDVFVMNPQARNPTRPVIEHEACECQCHVRCNDQIHERDVNNCRCNCKTRCNVDENQIPDTCKCVPRAGKRNVLY</sequence>
<dbReference type="EMBL" id="CALNXJ010000041">
    <property type="protein sequence ID" value="CAH3145996.1"/>
    <property type="molecule type" value="Genomic_DNA"/>
</dbReference>
<evidence type="ECO:0000313" key="3">
    <source>
        <dbReference type="Proteomes" id="UP001159428"/>
    </source>
</evidence>
<keyword evidence="1" id="KW-0732">Signal</keyword>
<protein>
    <submittedName>
        <fullName evidence="2">Uncharacterized protein</fullName>
    </submittedName>
</protein>
<comment type="caution">
    <text evidence="2">The sequence shown here is derived from an EMBL/GenBank/DDBJ whole genome shotgun (WGS) entry which is preliminary data.</text>
</comment>
<evidence type="ECO:0000256" key="1">
    <source>
        <dbReference type="SAM" id="SignalP"/>
    </source>
</evidence>
<feature type="chain" id="PRO_5043583521" evidence="1">
    <location>
        <begin position="24"/>
        <end position="190"/>
    </location>
</feature>